<name>A0A5J6PRK0_9NEIS</name>
<gene>
    <name evidence="7" type="ORF">D0T92_01710</name>
</gene>
<evidence type="ECO:0000259" key="6">
    <source>
        <dbReference type="Pfam" id="PF00580"/>
    </source>
</evidence>
<evidence type="ECO:0000256" key="2">
    <source>
        <dbReference type="ARBA" id="ARBA00022801"/>
    </source>
</evidence>
<evidence type="ECO:0000256" key="5">
    <source>
        <dbReference type="ARBA" id="ARBA00034923"/>
    </source>
</evidence>
<dbReference type="GO" id="GO:0003677">
    <property type="term" value="F:DNA binding"/>
    <property type="evidence" value="ECO:0007669"/>
    <property type="project" value="InterPro"/>
</dbReference>
<dbReference type="GO" id="GO:0005524">
    <property type="term" value="F:ATP binding"/>
    <property type="evidence" value="ECO:0007669"/>
    <property type="project" value="UniProtKB-KW"/>
</dbReference>
<keyword evidence="4" id="KW-0067">ATP-binding</keyword>
<dbReference type="RefSeq" id="WP_151049621.1">
    <property type="nucleotide sequence ID" value="NZ_CP031700.1"/>
</dbReference>
<keyword evidence="3 7" id="KW-0347">Helicase</keyword>
<proteinExistence type="predicted"/>
<evidence type="ECO:0000256" key="4">
    <source>
        <dbReference type="ARBA" id="ARBA00022840"/>
    </source>
</evidence>
<dbReference type="Pfam" id="PF00580">
    <property type="entry name" value="UvrD-helicase"/>
    <property type="match status" value="2"/>
</dbReference>
<protein>
    <recommendedName>
        <fullName evidence="5">DNA 3'-5' helicase II</fullName>
    </recommendedName>
</protein>
<dbReference type="KEGG" id="nzl:D0T92_01710"/>
<dbReference type="GO" id="GO:0016787">
    <property type="term" value="F:hydrolase activity"/>
    <property type="evidence" value="ECO:0007669"/>
    <property type="project" value="UniProtKB-KW"/>
</dbReference>
<dbReference type="InterPro" id="IPR014016">
    <property type="entry name" value="UvrD-like_ATP-bd"/>
</dbReference>
<dbReference type="GO" id="GO:0043138">
    <property type="term" value="F:3'-5' DNA helicase activity"/>
    <property type="evidence" value="ECO:0007669"/>
    <property type="project" value="TreeGrafter"/>
</dbReference>
<dbReference type="Gene3D" id="3.40.50.300">
    <property type="entry name" value="P-loop containing nucleotide triphosphate hydrolases"/>
    <property type="match status" value="1"/>
</dbReference>
<evidence type="ECO:0000256" key="3">
    <source>
        <dbReference type="ARBA" id="ARBA00022806"/>
    </source>
</evidence>
<dbReference type="InterPro" id="IPR027417">
    <property type="entry name" value="P-loop_NTPase"/>
</dbReference>
<feature type="domain" description="UvrD-like helicase ATP-binding" evidence="6">
    <location>
        <begin position="102"/>
        <end position="173"/>
    </location>
</feature>
<dbReference type="Proteomes" id="UP000325713">
    <property type="component" value="Chromosome"/>
</dbReference>
<accession>A0A5J6PRK0</accession>
<dbReference type="GO" id="GO:0000725">
    <property type="term" value="P:recombinational repair"/>
    <property type="evidence" value="ECO:0007669"/>
    <property type="project" value="TreeGrafter"/>
</dbReference>
<evidence type="ECO:0000313" key="7">
    <source>
        <dbReference type="EMBL" id="QEY25378.1"/>
    </source>
</evidence>
<dbReference type="AlphaFoldDB" id="A0A5J6PRK0"/>
<evidence type="ECO:0000313" key="8">
    <source>
        <dbReference type="Proteomes" id="UP000325713"/>
    </source>
</evidence>
<keyword evidence="8" id="KW-1185">Reference proteome</keyword>
<reference evidence="7 8" key="1">
    <citation type="submission" date="2018-08" db="EMBL/GenBank/DDBJ databases">
        <title>Neisseria zalophi ATCC BAA-2455 complete genome.</title>
        <authorList>
            <person name="Veseli I.A."/>
            <person name="Buttler R."/>
            <person name="Mascarenhas dos Santos A.C."/>
            <person name="Pombert J.-F."/>
        </authorList>
    </citation>
    <scope>NUCLEOTIDE SEQUENCE [LARGE SCALE GENOMIC DNA]</scope>
    <source>
        <strain evidence="7 8">ATCC BAA-2455</strain>
    </source>
</reference>
<dbReference type="PANTHER" id="PTHR11070:SF2">
    <property type="entry name" value="ATP-DEPENDENT DNA HELICASE SRS2"/>
    <property type="match status" value="1"/>
</dbReference>
<keyword evidence="1" id="KW-0547">Nucleotide-binding</keyword>
<feature type="domain" description="UvrD-like helicase ATP-binding" evidence="6">
    <location>
        <begin position="4"/>
        <end position="64"/>
    </location>
</feature>
<dbReference type="EMBL" id="CP031700">
    <property type="protein sequence ID" value="QEY25378.1"/>
    <property type="molecule type" value="Genomic_DNA"/>
</dbReference>
<organism evidence="7 8">
    <name type="scientific">Neisseria zalophi</name>
    <dbReference type="NCBI Taxonomy" id="640030"/>
    <lineage>
        <taxon>Bacteria</taxon>
        <taxon>Pseudomonadati</taxon>
        <taxon>Pseudomonadota</taxon>
        <taxon>Betaproteobacteria</taxon>
        <taxon>Neisseriales</taxon>
        <taxon>Neisseriaceae</taxon>
        <taxon>Neisseria</taxon>
    </lineage>
</organism>
<dbReference type="InterPro" id="IPR000212">
    <property type="entry name" value="DNA_helicase_UvrD/REP"/>
</dbReference>
<dbReference type="PANTHER" id="PTHR11070">
    <property type="entry name" value="UVRD / RECB / PCRA DNA HELICASE FAMILY MEMBER"/>
    <property type="match status" value="1"/>
</dbReference>
<evidence type="ECO:0000256" key="1">
    <source>
        <dbReference type="ARBA" id="ARBA00022741"/>
    </source>
</evidence>
<dbReference type="SUPFAM" id="SSF52540">
    <property type="entry name" value="P-loop containing nucleoside triphosphate hydrolases"/>
    <property type="match status" value="1"/>
</dbReference>
<keyword evidence="2" id="KW-0378">Hydrolase</keyword>
<dbReference type="OrthoDB" id="5107704at2"/>
<sequence>MDKRVIFAVAGSGKSKTIIDRVHEDSRILIFTYTELNTSQLKQRIIKKLGYIPEGVRVYTYFSFLYSFCYRPLCGYELKTRGIVFPKEPVSRGIKRYTREYYIDSNDLVYAHRIAKLLIDFEVMPEVISRVERYFDLICIDEVQDFAANDFNFLCELSKATIEIMLVGDFYQHTFDTSKDGNTRRNLHDDFEGYCKEFRKAGYQIDTFLLSKSYRCSPTICRFISNELHINIESHRSDEVNIKFLENADEIKNVFLDESIVKLFYQNSNKYKGNTQNWGKVKGVDCYDDVCVVLNKNTYEAYQNNELYNLKPPTLNKLYVACTRAKRNLYFIEEQKLRDYKI</sequence>